<dbReference type="EMBL" id="PIOC01000012">
    <property type="protein sequence ID" value="RDW19548.1"/>
    <property type="molecule type" value="Genomic_DNA"/>
</dbReference>
<dbReference type="SMART" id="SM00852">
    <property type="entry name" value="MoCF_biosynth"/>
    <property type="match status" value="1"/>
</dbReference>
<reference evidence="4" key="1">
    <citation type="submission" date="2017-11" db="EMBL/GenBank/DDBJ databases">
        <authorList>
            <person name="Zhu W."/>
        </authorList>
    </citation>
    <scope>NUCLEOTIDE SEQUENCE [LARGE SCALE GENOMIC DNA]</scope>
    <source>
        <strain evidence="4">CAU 1183</strain>
    </source>
</reference>
<evidence type="ECO:0000313" key="4">
    <source>
        <dbReference type="Proteomes" id="UP000257143"/>
    </source>
</evidence>
<comment type="caution">
    <text evidence="3">The sequence shown here is derived from an EMBL/GenBank/DDBJ whole genome shotgun (WGS) entry which is preliminary data.</text>
</comment>
<dbReference type="NCBIfam" id="TIGR00200">
    <property type="entry name" value="cinA_nterm"/>
    <property type="match status" value="1"/>
</dbReference>
<dbReference type="InterPro" id="IPR001453">
    <property type="entry name" value="MoaB/Mog_dom"/>
</dbReference>
<evidence type="ECO:0000256" key="1">
    <source>
        <dbReference type="HAMAP-Rule" id="MF_00226"/>
    </source>
</evidence>
<dbReference type="PANTHER" id="PTHR13939">
    <property type="entry name" value="NICOTINAMIDE-NUCLEOTIDE AMIDOHYDROLASE PNCC"/>
    <property type="match status" value="1"/>
</dbReference>
<dbReference type="InterPro" id="IPR036653">
    <property type="entry name" value="CinA-like_C"/>
</dbReference>
<comment type="similarity">
    <text evidence="1">Belongs to the CinA family.</text>
</comment>
<dbReference type="SUPFAM" id="SSF142433">
    <property type="entry name" value="CinA-like"/>
    <property type="match status" value="1"/>
</dbReference>
<dbReference type="NCBIfam" id="TIGR00199">
    <property type="entry name" value="PncC_domain"/>
    <property type="match status" value="1"/>
</dbReference>
<organism evidence="3 4">
    <name type="scientific">Oceanobacillus arenosus</name>
    <dbReference type="NCBI Taxonomy" id="1229153"/>
    <lineage>
        <taxon>Bacteria</taxon>
        <taxon>Bacillati</taxon>
        <taxon>Bacillota</taxon>
        <taxon>Bacilli</taxon>
        <taxon>Bacillales</taxon>
        <taxon>Bacillaceae</taxon>
        <taxon>Oceanobacillus</taxon>
    </lineage>
</organism>
<dbReference type="Proteomes" id="UP000257143">
    <property type="component" value="Unassembled WGS sequence"/>
</dbReference>
<dbReference type="NCBIfam" id="NF001813">
    <property type="entry name" value="PRK00549.1"/>
    <property type="match status" value="1"/>
</dbReference>
<dbReference type="OrthoDB" id="9801454at2"/>
<dbReference type="PANTHER" id="PTHR13939:SF0">
    <property type="entry name" value="NMN AMIDOHYDROLASE-LIKE PROTEIN YFAY"/>
    <property type="match status" value="1"/>
</dbReference>
<keyword evidence="4" id="KW-1185">Reference proteome</keyword>
<dbReference type="Gene3D" id="3.90.950.20">
    <property type="entry name" value="CinA-like"/>
    <property type="match status" value="1"/>
</dbReference>
<accession>A0A3D8PWA0</accession>
<dbReference type="Gene3D" id="3.30.70.2860">
    <property type="match status" value="1"/>
</dbReference>
<proteinExistence type="inferred from homology"/>
<dbReference type="HAMAP" id="MF_00226_B">
    <property type="entry name" value="CinA_B"/>
    <property type="match status" value="1"/>
</dbReference>
<dbReference type="PIRSF" id="PIRSF006728">
    <property type="entry name" value="CinA"/>
    <property type="match status" value="1"/>
</dbReference>
<dbReference type="InterPro" id="IPR036425">
    <property type="entry name" value="MoaB/Mog-like_dom_sf"/>
</dbReference>
<name>A0A3D8PWA0_9BACI</name>
<sequence length="415" mass="45473">MHQPKAEIIAVGTELLLGQIANTNAQWISQQLALYGINIYHHTVVGDNLNRVVGAFSDAHSRSDIIIVTGGLGPTEDDLTREAFQQLSKLDMVEHKPSMDKIELFFREHKVVMTPNNRRQARVFTDSIVLDNKVGMAPGMIVSYDNRKWVFLPGVPREMMSLVTNDVLPYLLQLVGNKAIIKSEVLRFIGIGESILEHEIKDIIHGQSNPTIAPLATDSGVIIRLTARADSSEDAIRLIEESKQEILSKIGNFFYGTEQQTLEQQIVDKLRVSNKRLALAESLTGGMATSKLVSVSGASDVLRGGIVCYDPKVKEGVLGVSSKTIAAFGTVSEECAIEMATNVCLVLDADIGISFTGVAGPNESEGKPVGMVYIAVCTRDGHQQVEEFRFQGDRDTIRNRAVLKGLEILFNLLKS</sequence>
<dbReference type="InterPro" id="IPR008135">
    <property type="entry name" value="Competence-induced_CinA"/>
</dbReference>
<dbReference type="Pfam" id="PF00994">
    <property type="entry name" value="MoCF_biosynth"/>
    <property type="match status" value="1"/>
</dbReference>
<dbReference type="InterPro" id="IPR050101">
    <property type="entry name" value="CinA"/>
</dbReference>
<dbReference type="InterPro" id="IPR041424">
    <property type="entry name" value="CinA_KH"/>
</dbReference>
<dbReference type="InterPro" id="IPR008136">
    <property type="entry name" value="CinA_C"/>
</dbReference>
<dbReference type="Pfam" id="PF02464">
    <property type="entry name" value="CinA"/>
    <property type="match status" value="1"/>
</dbReference>
<evidence type="ECO:0000259" key="2">
    <source>
        <dbReference type="SMART" id="SM00852"/>
    </source>
</evidence>
<dbReference type="RefSeq" id="WP_115772623.1">
    <property type="nucleotide sequence ID" value="NZ_PIOC01000012.1"/>
</dbReference>
<dbReference type="Gene3D" id="3.40.980.10">
    <property type="entry name" value="MoaB/Mog-like domain"/>
    <property type="match status" value="1"/>
</dbReference>
<feature type="domain" description="MoaB/Mog" evidence="2">
    <location>
        <begin position="7"/>
        <end position="174"/>
    </location>
</feature>
<dbReference type="AlphaFoldDB" id="A0A3D8PWA0"/>
<dbReference type="SUPFAM" id="SSF53218">
    <property type="entry name" value="Molybdenum cofactor biosynthesis proteins"/>
    <property type="match status" value="1"/>
</dbReference>
<protein>
    <recommendedName>
        <fullName evidence="1">Putative competence-damage inducible protein</fullName>
    </recommendedName>
</protein>
<evidence type="ECO:0000313" key="3">
    <source>
        <dbReference type="EMBL" id="RDW19548.1"/>
    </source>
</evidence>
<dbReference type="NCBIfam" id="TIGR00177">
    <property type="entry name" value="molyb_syn"/>
    <property type="match status" value="1"/>
</dbReference>
<dbReference type="Pfam" id="PF18146">
    <property type="entry name" value="CinA_KH"/>
    <property type="match status" value="1"/>
</dbReference>
<dbReference type="CDD" id="cd00885">
    <property type="entry name" value="cinA"/>
    <property type="match status" value="1"/>
</dbReference>
<gene>
    <name evidence="1" type="primary">cinA</name>
    <name evidence="3" type="ORF">CWR48_07445</name>
</gene>